<proteinExistence type="inferred from homology"/>
<keyword evidence="5" id="KW-0998">Cell outer membrane</keyword>
<gene>
    <name evidence="8" type="ORF">EM932_17955</name>
</gene>
<evidence type="ECO:0000313" key="9">
    <source>
        <dbReference type="Proteomes" id="UP000307602"/>
    </source>
</evidence>
<evidence type="ECO:0000256" key="2">
    <source>
        <dbReference type="ARBA" id="ARBA00006275"/>
    </source>
</evidence>
<keyword evidence="4" id="KW-0472">Membrane</keyword>
<comment type="caution">
    <text evidence="8">The sequence shown here is derived from an EMBL/GenBank/DDBJ whole genome shotgun (WGS) entry which is preliminary data.</text>
</comment>
<dbReference type="InterPro" id="IPR011990">
    <property type="entry name" value="TPR-like_helical_dom_sf"/>
</dbReference>
<evidence type="ECO:0000313" key="8">
    <source>
        <dbReference type="EMBL" id="TGV00810.1"/>
    </source>
</evidence>
<evidence type="ECO:0000259" key="7">
    <source>
        <dbReference type="Pfam" id="PF14322"/>
    </source>
</evidence>
<dbReference type="Gene3D" id="1.25.40.390">
    <property type="match status" value="1"/>
</dbReference>
<reference evidence="8 9" key="1">
    <citation type="submission" date="2019-04" db="EMBL/GenBank/DDBJ databases">
        <authorList>
            <person name="Liu A."/>
        </authorList>
    </citation>
    <scope>NUCLEOTIDE SEQUENCE [LARGE SCALE GENOMIC DNA]</scope>
    <source>
        <strain evidence="8 9">RZ03</strain>
    </source>
</reference>
<dbReference type="Proteomes" id="UP000307602">
    <property type="component" value="Unassembled WGS sequence"/>
</dbReference>
<dbReference type="InterPro" id="IPR012944">
    <property type="entry name" value="SusD_RagB_dom"/>
</dbReference>
<dbReference type="Pfam" id="PF14322">
    <property type="entry name" value="SusD-like_3"/>
    <property type="match status" value="1"/>
</dbReference>
<dbReference type="InterPro" id="IPR033985">
    <property type="entry name" value="SusD-like_N"/>
</dbReference>
<evidence type="ECO:0000256" key="5">
    <source>
        <dbReference type="ARBA" id="ARBA00023237"/>
    </source>
</evidence>
<accession>A0A4S1DS27</accession>
<keyword evidence="9" id="KW-1185">Reference proteome</keyword>
<dbReference type="AlphaFoldDB" id="A0A4S1DS27"/>
<organism evidence="8 9">
    <name type="scientific">Flavivirga rizhaonensis</name>
    <dbReference type="NCBI Taxonomy" id="2559571"/>
    <lineage>
        <taxon>Bacteria</taxon>
        <taxon>Pseudomonadati</taxon>
        <taxon>Bacteroidota</taxon>
        <taxon>Flavobacteriia</taxon>
        <taxon>Flavobacteriales</taxon>
        <taxon>Flavobacteriaceae</taxon>
        <taxon>Flavivirga</taxon>
    </lineage>
</organism>
<dbReference type="EMBL" id="SRSO01000033">
    <property type="protein sequence ID" value="TGV00810.1"/>
    <property type="molecule type" value="Genomic_DNA"/>
</dbReference>
<sequence length="638" mass="72607">MKMKYIKTTNLYINTKFMCKVLPIILLVLFCQSCEKDFLDQTNPNALTTKSFWQNNGDLNAGLISVYSVLKDNDVLGIQSESIRTDIAAPGNFRNNGQIIPMYHLGFDLSTPYVEDKWSALYLGVFRANQVIENYEPISATYINEASREEGLRILAQARALRGYFYFMLNNSFNNGSVPILKSIPKTFAEFQQAFSTSQKVKEFYREDLKFGLENLPKTYSEWLDEGKSNLGRITAGACEALLGKSYLYENDFSNAEIHFKNVIDNYNYKLVDDMAKCFTGIDEFNSESIFELNFTTALNLEANGEEKLSQDITHMVYNGTIQPSSHLVMKYQADKLDENDPANMNLGANVYDSQGEIIGTEDRLRTYSLRMGNCMGQVDDPDSPMYGETCGEFGNFSNVAPFARNRITLFKKYLHWNTIGGGAGEDRGSELNNKSDINIMVLRLADIYLSYAECMLVKGDLSEALRYINRVRKRSHLVLLGKASDPGAEFNNLQTTYVDDIDFDISNGDQEVNTENLMTHLRFTEIPLELCLEGDRNADLRRWGIYKEYLQELASVKYDYWHYPKNGNGKHGDRYKCFITFSGDSPTTYTGTGSFSEPPEIQDKFTAANEFDPNFHNYLPIPQLEITTNLNWDVIAD</sequence>
<dbReference type="Pfam" id="PF07980">
    <property type="entry name" value="SusD_RagB"/>
    <property type="match status" value="1"/>
</dbReference>
<dbReference type="SUPFAM" id="SSF48452">
    <property type="entry name" value="TPR-like"/>
    <property type="match status" value="1"/>
</dbReference>
<comment type="subcellular location">
    <subcellularLocation>
        <location evidence="1">Cell outer membrane</location>
    </subcellularLocation>
</comment>
<name>A0A4S1DS27_9FLAO</name>
<evidence type="ECO:0000256" key="1">
    <source>
        <dbReference type="ARBA" id="ARBA00004442"/>
    </source>
</evidence>
<evidence type="ECO:0000259" key="6">
    <source>
        <dbReference type="Pfam" id="PF07980"/>
    </source>
</evidence>
<evidence type="ECO:0000256" key="4">
    <source>
        <dbReference type="ARBA" id="ARBA00023136"/>
    </source>
</evidence>
<dbReference type="OrthoDB" id="973538at2"/>
<comment type="similarity">
    <text evidence="2">Belongs to the SusD family.</text>
</comment>
<feature type="domain" description="RagB/SusD" evidence="6">
    <location>
        <begin position="310"/>
        <end position="630"/>
    </location>
</feature>
<protein>
    <submittedName>
        <fullName evidence="8">RagB/SusD family nutrient uptake outer membrane protein</fullName>
    </submittedName>
</protein>
<evidence type="ECO:0000256" key="3">
    <source>
        <dbReference type="ARBA" id="ARBA00022729"/>
    </source>
</evidence>
<keyword evidence="3" id="KW-0732">Signal</keyword>
<dbReference type="GO" id="GO:0009279">
    <property type="term" value="C:cell outer membrane"/>
    <property type="evidence" value="ECO:0007669"/>
    <property type="project" value="UniProtKB-SubCell"/>
</dbReference>
<feature type="domain" description="SusD-like N-terminal" evidence="7">
    <location>
        <begin position="37"/>
        <end position="222"/>
    </location>
</feature>